<reference evidence="1 2" key="1">
    <citation type="submission" date="2019-08" db="EMBL/GenBank/DDBJ databases">
        <title>Complete genomes of the Campylobacter fetus subsp. venerealis, Campylobacter lari subsp. concheus, Campylobacter sputorum bv. sputorum and Campylobacter volucris type strains.</title>
        <authorList>
            <person name="Miller W.G."/>
            <person name="Yee E."/>
        </authorList>
    </citation>
    <scope>NUCLEOTIDE SEQUENCE [LARGE SCALE GENOMIC DNA]</scope>
    <source>
        <strain evidence="1 2">NCTC 10354</strain>
    </source>
</reference>
<evidence type="ECO:0000313" key="1">
    <source>
        <dbReference type="EMBL" id="QEL44469.1"/>
    </source>
</evidence>
<dbReference type="Proteomes" id="UP000322035">
    <property type="component" value="Chromosome"/>
</dbReference>
<organism evidence="1 2">
    <name type="scientific">Campylobacter fetus subsp. venerealis NCTC 10354</name>
    <dbReference type="NCBI Taxonomy" id="983328"/>
    <lineage>
        <taxon>Bacteria</taxon>
        <taxon>Pseudomonadati</taxon>
        <taxon>Campylobacterota</taxon>
        <taxon>Epsilonproteobacteria</taxon>
        <taxon>Campylobacterales</taxon>
        <taxon>Campylobacteraceae</taxon>
        <taxon>Campylobacter</taxon>
        <taxon>Campylobacter fetus subsp. venerealis bv. venerealis</taxon>
    </lineage>
</organism>
<sequence length="111" mass="13656">MRKFDIWIKRDYEFHMIEQGYQTNNKNQNKDMFKRYFFAGIEMEGSEIKYIFDLPYFDSLTLELIKKDDIFSEICEFDITMTNINWEDTKIKKKFSLYDAFVFIDEYARSL</sequence>
<dbReference type="EMBL" id="CP043435">
    <property type="protein sequence ID" value="QEL44469.1"/>
    <property type="molecule type" value="Genomic_DNA"/>
</dbReference>
<name>A0AAE6IXZ3_CAMFE</name>
<dbReference type="AlphaFoldDB" id="A0AAE6IXZ3"/>
<accession>A0AAE6IXZ3</accession>
<protein>
    <submittedName>
        <fullName evidence="1">Uncharacterized protein</fullName>
    </submittedName>
</protein>
<gene>
    <name evidence="1" type="ORF">CFVT_0489</name>
</gene>
<evidence type="ECO:0000313" key="2">
    <source>
        <dbReference type="Proteomes" id="UP000322035"/>
    </source>
</evidence>
<dbReference type="RefSeq" id="WP_035148030.1">
    <property type="nucleotide sequence ID" value="NZ_CP043435.1"/>
</dbReference>
<proteinExistence type="predicted"/>